<reference evidence="3 6" key="3">
    <citation type="submission" date="2019-08" db="EMBL/GenBank/DDBJ databases">
        <title>Whole genome sequencing of Aggregatibacter actinomycetemcomitans cultured from blood stream infections in Denmark reveals a novel phylogenetic lineage expressing serotype a membrane O polysaccharide.</title>
        <authorList>
            <person name="Nedergaard S."/>
            <person name="Kobel C.M."/>
            <person name="Nielsen M.B."/>
            <person name="Moeller R.T."/>
            <person name="Jensen A.B."/>
            <person name="Noerskov-Lauritsen N."/>
        </authorList>
    </citation>
    <scope>NUCLEOTIDE SEQUENCE [LARGE SCALE GENOMIC DNA]</scope>
    <source>
        <strain evidence="3 6">PN_563</strain>
    </source>
</reference>
<accession>A0A142G2P4</accession>
<dbReference type="GeneID" id="77211482"/>
<dbReference type="EMBL" id="CP012959">
    <property type="protein sequence ID" value="AMQ94924.1"/>
    <property type="molecule type" value="Genomic_DNA"/>
</dbReference>
<proteinExistence type="predicted"/>
<evidence type="ECO:0000313" key="1">
    <source>
        <dbReference type="EMBL" id="AMQ94924.1"/>
    </source>
</evidence>
<dbReference type="KEGG" id="aact:ACT75_10550"/>
<evidence type="ECO:0000313" key="2">
    <source>
        <dbReference type="EMBL" id="PHO21701.1"/>
    </source>
</evidence>
<dbReference type="Proteomes" id="UP000226080">
    <property type="component" value="Unassembled WGS sequence"/>
</dbReference>
<dbReference type="Proteomes" id="UP000323012">
    <property type="component" value="Unassembled WGS sequence"/>
</dbReference>
<gene>
    <name evidence="1" type="ORF">ACT75_10550</name>
    <name evidence="2" type="ORF">CQR80_01020</name>
    <name evidence="3" type="ORF">FXB79_07095</name>
</gene>
<protein>
    <submittedName>
        <fullName evidence="3">Uncharacterized protein</fullName>
    </submittedName>
</protein>
<dbReference type="eggNOG" id="ENOG5031K3Z">
    <property type="taxonomic scope" value="Bacteria"/>
</dbReference>
<reference evidence="2 5" key="2">
    <citation type="submission" date="2017-10" db="EMBL/GenBank/DDBJ databases">
        <title>Draft genome sequences of Aggregatibacter actinomycetemcomitans strains 310a and 310b.</title>
        <authorList>
            <person name="May A.C."/>
            <person name="Ohta H."/>
            <person name="Maeda H."/>
            <person name="Kokeguchi S."/>
            <person name="Cugini C."/>
        </authorList>
    </citation>
    <scope>NUCLEOTIDE SEQUENCE [LARGE SCALE GENOMIC DNA]</scope>
    <source>
        <strain evidence="2 5">310b</strain>
    </source>
</reference>
<organism evidence="3 6">
    <name type="scientific">Aggregatibacter actinomycetemcomitans</name>
    <name type="common">Actinobacillus actinomycetemcomitans</name>
    <name type="synonym">Haemophilus actinomycetemcomitans</name>
    <dbReference type="NCBI Taxonomy" id="714"/>
    <lineage>
        <taxon>Bacteria</taxon>
        <taxon>Pseudomonadati</taxon>
        <taxon>Pseudomonadota</taxon>
        <taxon>Gammaproteobacteria</taxon>
        <taxon>Pasteurellales</taxon>
        <taxon>Pasteurellaceae</taxon>
        <taxon>Aggregatibacter</taxon>
    </lineage>
</organism>
<evidence type="ECO:0000313" key="5">
    <source>
        <dbReference type="Proteomes" id="UP000226080"/>
    </source>
</evidence>
<dbReference type="Proteomes" id="UP000072236">
    <property type="component" value="Chromosome"/>
</dbReference>
<dbReference type="EMBL" id="VSED01000017">
    <property type="protein sequence ID" value="TYA38760.1"/>
    <property type="molecule type" value="Genomic_DNA"/>
</dbReference>
<dbReference type="OrthoDB" id="5690726at2"/>
<keyword evidence="5" id="KW-1185">Reference proteome</keyword>
<evidence type="ECO:0000313" key="3">
    <source>
        <dbReference type="EMBL" id="TYA38760.1"/>
    </source>
</evidence>
<reference evidence="1 4" key="1">
    <citation type="submission" date="2015-10" db="EMBL/GenBank/DDBJ databases">
        <title>Tn-seq of a polymicrobial infection.</title>
        <authorList>
            <person name="Stacy A."/>
            <person name="Rumbaugh K.P."/>
            <person name="Whiteley M."/>
        </authorList>
    </citation>
    <scope>NUCLEOTIDE SEQUENCE [LARGE SCALE GENOMIC DNA]</scope>
    <source>
        <strain evidence="1 4">624</strain>
    </source>
</reference>
<dbReference type="AlphaFoldDB" id="A0A142G2P4"/>
<name>A0A142G2P4_AGGAC</name>
<evidence type="ECO:0000313" key="6">
    <source>
        <dbReference type="Proteomes" id="UP000323012"/>
    </source>
</evidence>
<evidence type="ECO:0000313" key="4">
    <source>
        <dbReference type="Proteomes" id="UP000072236"/>
    </source>
</evidence>
<dbReference type="RefSeq" id="WP_005540915.1">
    <property type="nucleotide sequence ID" value="NZ_CP012958.1"/>
</dbReference>
<dbReference type="EMBL" id="PCGW01000001">
    <property type="protein sequence ID" value="PHO21701.1"/>
    <property type="molecule type" value="Genomic_DNA"/>
</dbReference>
<sequence length="59" mass="6933">MLNQAKSKNGQTHLQERVLSMFEQSLTEEQRFLQGVLNGKIKTYSHEDVMKDLRKALKR</sequence>